<evidence type="ECO:0000259" key="1">
    <source>
        <dbReference type="SMART" id="SM00849"/>
    </source>
</evidence>
<protein>
    <submittedName>
        <fullName evidence="2">MBL fold metallo-hydrolase</fullName>
    </submittedName>
</protein>
<organism evidence="2 3">
    <name type="scientific">Candidatus Merdiplasma excrementigallinarum</name>
    <dbReference type="NCBI Taxonomy" id="2840864"/>
    <lineage>
        <taxon>Bacteria</taxon>
        <taxon>Bacillati</taxon>
        <taxon>Bacillota</taxon>
        <taxon>Clostridia</taxon>
        <taxon>Lachnospirales</taxon>
        <taxon>Lachnospiraceae</taxon>
        <taxon>Lachnospiraceae incertae sedis</taxon>
        <taxon>Candidatus Merdiplasma</taxon>
    </lineage>
</organism>
<dbReference type="Gene3D" id="3.60.15.10">
    <property type="entry name" value="Ribonuclease Z/Hydroxyacylglutathione hydrolase-like"/>
    <property type="match status" value="1"/>
</dbReference>
<dbReference type="InterPro" id="IPR050114">
    <property type="entry name" value="UPF0173_UPF0282_UlaG_hydrolase"/>
</dbReference>
<dbReference type="EMBL" id="DVOS01000010">
    <property type="protein sequence ID" value="HIV22458.1"/>
    <property type="molecule type" value="Genomic_DNA"/>
</dbReference>
<dbReference type="PANTHER" id="PTHR43546">
    <property type="entry name" value="UPF0173 METAL-DEPENDENT HYDROLASE MJ1163-RELATED"/>
    <property type="match status" value="1"/>
</dbReference>
<sequence>MDRQKTEQEKRENIKITWMGTAAFLLEAAGERILFDPFVPIKGGENPGCIDDFLKEDTIFITHGHFDHLCRVPQLLEEGEGTVFCTAQPARTLEQFTDETDRVVQIRVGDTLPIGDIRIRVLKGAHIAFQMKRIFDTMTPWRVLRYWRNMPFLLWANHVFKDGGETVAFSIQAAGKTILLLGSLALDEREEYPRQADLLILPYSGNNNLVEEADKIIERLRPRRILLSHFDDAFPPMSRSVDTRELKRMLDRKWPDIQAVKPAYGKSIIL</sequence>
<name>A0A9D1NWU7_9FIRM</name>
<proteinExistence type="predicted"/>
<reference evidence="2" key="1">
    <citation type="submission" date="2020-10" db="EMBL/GenBank/DDBJ databases">
        <authorList>
            <person name="Gilroy R."/>
        </authorList>
    </citation>
    <scope>NUCLEOTIDE SEQUENCE</scope>
    <source>
        <strain evidence="2">ChiBcec6-7307</strain>
    </source>
</reference>
<dbReference type="SUPFAM" id="SSF56281">
    <property type="entry name" value="Metallo-hydrolase/oxidoreductase"/>
    <property type="match status" value="1"/>
</dbReference>
<evidence type="ECO:0000313" key="2">
    <source>
        <dbReference type="EMBL" id="HIV22458.1"/>
    </source>
</evidence>
<dbReference type="Proteomes" id="UP000886889">
    <property type="component" value="Unassembled WGS sequence"/>
</dbReference>
<dbReference type="InterPro" id="IPR001279">
    <property type="entry name" value="Metallo-B-lactamas"/>
</dbReference>
<feature type="domain" description="Metallo-beta-lactamase" evidence="1">
    <location>
        <begin position="20"/>
        <end position="229"/>
    </location>
</feature>
<dbReference type="InterPro" id="IPR036866">
    <property type="entry name" value="RibonucZ/Hydroxyglut_hydro"/>
</dbReference>
<reference evidence="2" key="2">
    <citation type="journal article" date="2021" name="PeerJ">
        <title>Extensive microbial diversity within the chicken gut microbiome revealed by metagenomics and culture.</title>
        <authorList>
            <person name="Gilroy R."/>
            <person name="Ravi A."/>
            <person name="Getino M."/>
            <person name="Pursley I."/>
            <person name="Horton D.L."/>
            <person name="Alikhan N.F."/>
            <person name="Baker D."/>
            <person name="Gharbi K."/>
            <person name="Hall N."/>
            <person name="Watson M."/>
            <person name="Adriaenssens E.M."/>
            <person name="Foster-Nyarko E."/>
            <person name="Jarju S."/>
            <person name="Secka A."/>
            <person name="Antonio M."/>
            <person name="Oren A."/>
            <person name="Chaudhuri R.R."/>
            <person name="La Ragione R."/>
            <person name="Hildebrand F."/>
            <person name="Pallen M.J."/>
        </authorList>
    </citation>
    <scope>NUCLEOTIDE SEQUENCE</scope>
    <source>
        <strain evidence="2">ChiBcec6-7307</strain>
    </source>
</reference>
<accession>A0A9D1NWU7</accession>
<gene>
    <name evidence="2" type="ORF">IAC80_00825</name>
</gene>
<comment type="caution">
    <text evidence="2">The sequence shown here is derived from an EMBL/GenBank/DDBJ whole genome shotgun (WGS) entry which is preliminary data.</text>
</comment>
<dbReference type="Pfam" id="PF13483">
    <property type="entry name" value="Lactamase_B_3"/>
    <property type="match status" value="1"/>
</dbReference>
<evidence type="ECO:0000313" key="3">
    <source>
        <dbReference type="Proteomes" id="UP000886889"/>
    </source>
</evidence>
<dbReference type="CDD" id="cd06262">
    <property type="entry name" value="metallo-hydrolase-like_MBL-fold"/>
    <property type="match status" value="1"/>
</dbReference>
<dbReference type="AlphaFoldDB" id="A0A9D1NWU7"/>
<dbReference type="SMART" id="SM00849">
    <property type="entry name" value="Lactamase_B"/>
    <property type="match status" value="1"/>
</dbReference>
<dbReference type="PANTHER" id="PTHR43546:SF4">
    <property type="entry name" value="UPF0282 PROTEIN MJ1629"/>
    <property type="match status" value="1"/>
</dbReference>